<evidence type="ECO:0000259" key="1">
    <source>
        <dbReference type="Pfam" id="PF01814"/>
    </source>
</evidence>
<dbReference type="Gene3D" id="1.20.120.520">
    <property type="entry name" value="nmb1532 protein domain like"/>
    <property type="match status" value="1"/>
</dbReference>
<dbReference type="STRING" id="857340.A0A086TEF8"/>
<dbReference type="EMBL" id="JPKY01000007">
    <property type="protein sequence ID" value="KFH47740.1"/>
    <property type="molecule type" value="Genomic_DNA"/>
</dbReference>
<comment type="caution">
    <text evidence="2">The sequence shown here is derived from an EMBL/GenBank/DDBJ whole genome shotgun (WGS) entry which is preliminary data.</text>
</comment>
<dbReference type="PANTHER" id="PTHR38048:SF2">
    <property type="entry name" value="HEMERYTHRIN-LIKE DOMAIN-CONTAINING PROTEIN"/>
    <property type="match status" value="1"/>
</dbReference>
<gene>
    <name evidence="2" type="ORF">ACRE_012860</name>
</gene>
<evidence type="ECO:0000313" key="2">
    <source>
        <dbReference type="EMBL" id="KFH47740.1"/>
    </source>
</evidence>
<proteinExistence type="predicted"/>
<dbReference type="InterPro" id="IPR012312">
    <property type="entry name" value="Hemerythrin-like"/>
</dbReference>
<dbReference type="HOGENOM" id="CLU_066708_0_1_1"/>
<dbReference type="PANTHER" id="PTHR38048">
    <property type="entry name" value="EXPRESSED PROTEIN"/>
    <property type="match status" value="1"/>
</dbReference>
<feature type="domain" description="Hemerythrin-like" evidence="1">
    <location>
        <begin position="3"/>
        <end position="136"/>
    </location>
</feature>
<name>A0A086TEF8_HAPC1</name>
<reference evidence="3" key="1">
    <citation type="journal article" date="2014" name="Genome Announc.">
        <title>Genome sequence and annotation of Acremonium chrysogenum, producer of the beta-lactam antibiotic cephalosporin C.</title>
        <authorList>
            <person name="Terfehr D."/>
            <person name="Dahlmann T.A."/>
            <person name="Specht T."/>
            <person name="Zadra I."/>
            <person name="Kuernsteiner H."/>
            <person name="Kueck U."/>
        </authorList>
    </citation>
    <scope>NUCLEOTIDE SEQUENCE [LARGE SCALE GENOMIC DNA]</scope>
    <source>
        <strain evidence="3">ATCC 11550 / CBS 779.69 / DSM 880 / IAM 14645 / JCM 23072 / IMI 49137</strain>
    </source>
</reference>
<protein>
    <recommendedName>
        <fullName evidence="1">Hemerythrin-like domain-containing protein</fullName>
    </recommendedName>
</protein>
<dbReference type="AlphaFoldDB" id="A0A086TEF8"/>
<accession>A0A086TEF8</accession>
<dbReference type="Pfam" id="PF01814">
    <property type="entry name" value="Hemerythrin"/>
    <property type="match status" value="1"/>
</dbReference>
<sequence>MAHAHNTLLRGLNSILQQAPYVPDASDRERFNRQDVKDLLSYVTCWAKMVQHHHWVEESFIFPELEKVMGRPGLMDDPKHQHGLFHDGMERILEYASTTTPEEYRWEGGPDGMKAILDSFSKHLAHHLYAEIDVFLSMQDLDGDLLKKTWESAEGVAKQSGNLAMLYDVFPTVLGCADKTYEGGTDFPPLPFVLPYLVKYWFASGNGAWRFNPCDWWGRPRPLAFGPP</sequence>
<organism evidence="2 3">
    <name type="scientific">Hapsidospora chrysogenum (strain ATCC 11550 / CBS 779.69 / DSM 880 / IAM 14645 / JCM 23072 / IMI 49137)</name>
    <name type="common">Acremonium chrysogenum</name>
    <dbReference type="NCBI Taxonomy" id="857340"/>
    <lineage>
        <taxon>Eukaryota</taxon>
        <taxon>Fungi</taxon>
        <taxon>Dikarya</taxon>
        <taxon>Ascomycota</taxon>
        <taxon>Pezizomycotina</taxon>
        <taxon>Sordariomycetes</taxon>
        <taxon>Hypocreomycetidae</taxon>
        <taxon>Hypocreales</taxon>
        <taxon>Bionectriaceae</taxon>
        <taxon>Hapsidospora</taxon>
    </lineage>
</organism>
<keyword evidence="3" id="KW-1185">Reference proteome</keyword>
<dbReference type="Proteomes" id="UP000029964">
    <property type="component" value="Unassembled WGS sequence"/>
</dbReference>
<dbReference type="OrthoDB" id="58416at2759"/>
<dbReference type="InterPro" id="IPR053206">
    <property type="entry name" value="Dimeric_xanthone_biosynth"/>
</dbReference>
<evidence type="ECO:0000313" key="3">
    <source>
        <dbReference type="Proteomes" id="UP000029964"/>
    </source>
</evidence>